<organism evidence="1 2">
    <name type="scientific">Gossypium arboreum</name>
    <name type="common">Tree cotton</name>
    <name type="synonym">Gossypium nanking</name>
    <dbReference type="NCBI Taxonomy" id="29729"/>
    <lineage>
        <taxon>Eukaryota</taxon>
        <taxon>Viridiplantae</taxon>
        <taxon>Streptophyta</taxon>
        <taxon>Embryophyta</taxon>
        <taxon>Tracheophyta</taxon>
        <taxon>Spermatophyta</taxon>
        <taxon>Magnoliopsida</taxon>
        <taxon>eudicotyledons</taxon>
        <taxon>Gunneridae</taxon>
        <taxon>Pentapetalae</taxon>
        <taxon>rosids</taxon>
        <taxon>malvids</taxon>
        <taxon>Malvales</taxon>
        <taxon>Malvaceae</taxon>
        <taxon>Malvoideae</taxon>
        <taxon>Gossypium</taxon>
    </lineage>
</organism>
<gene>
    <name evidence="1" type="ORF">F383_27687</name>
</gene>
<keyword evidence="2" id="KW-1185">Reference proteome</keyword>
<dbReference type="EMBL" id="KN416644">
    <property type="protein sequence ID" value="KHG20777.1"/>
    <property type="molecule type" value="Genomic_DNA"/>
</dbReference>
<reference evidence="2" key="1">
    <citation type="submission" date="2014-09" db="EMBL/GenBank/DDBJ databases">
        <authorList>
            <person name="Mudge J."/>
            <person name="Ramaraj T."/>
            <person name="Lindquist I.E."/>
            <person name="Bharti A.K."/>
            <person name="Sundararajan A."/>
            <person name="Cameron C.T."/>
            <person name="Woodward J.E."/>
            <person name="May G.D."/>
            <person name="Brubaker C."/>
            <person name="Broadhvest J."/>
            <person name="Wilkins T.A."/>
        </authorList>
    </citation>
    <scope>NUCLEOTIDE SEQUENCE</scope>
    <source>
        <strain evidence="2">cv. AKA8401</strain>
    </source>
</reference>
<dbReference type="AlphaFoldDB" id="A0A0B0P7C3"/>
<dbReference type="Proteomes" id="UP000032142">
    <property type="component" value="Unassembled WGS sequence"/>
</dbReference>
<proteinExistence type="predicted"/>
<evidence type="ECO:0000313" key="1">
    <source>
        <dbReference type="EMBL" id="KHG20777.1"/>
    </source>
</evidence>
<protein>
    <submittedName>
        <fullName evidence="1">Uncharacterized protein</fullName>
    </submittedName>
</protein>
<name>A0A0B0P7C3_GOSAR</name>
<accession>A0A0B0P7C3</accession>
<sequence length="29" mass="3143">MATRHDRLLGCGILSLIHRVPKGTHGCVT</sequence>
<evidence type="ECO:0000313" key="2">
    <source>
        <dbReference type="Proteomes" id="UP000032142"/>
    </source>
</evidence>